<feature type="compositionally biased region" description="Polar residues" evidence="1">
    <location>
        <begin position="70"/>
        <end position="79"/>
    </location>
</feature>
<dbReference type="OrthoDB" id="10612483at2759"/>
<dbReference type="GeneID" id="40314419"/>
<name>A0A3R7M5G4_9TRYP</name>
<evidence type="ECO:0000256" key="1">
    <source>
        <dbReference type="SAM" id="MobiDB-lite"/>
    </source>
</evidence>
<proteinExistence type="predicted"/>
<protein>
    <submittedName>
        <fullName evidence="2">Uncharacterized protein</fullName>
    </submittedName>
</protein>
<organism evidence="2 3">
    <name type="scientific">Trypanosoma conorhini</name>
    <dbReference type="NCBI Taxonomy" id="83891"/>
    <lineage>
        <taxon>Eukaryota</taxon>
        <taxon>Discoba</taxon>
        <taxon>Euglenozoa</taxon>
        <taxon>Kinetoplastea</taxon>
        <taxon>Metakinetoplastina</taxon>
        <taxon>Trypanosomatida</taxon>
        <taxon>Trypanosomatidae</taxon>
        <taxon>Trypanosoma</taxon>
    </lineage>
</organism>
<accession>A0A3R7M5G4</accession>
<feature type="region of interest" description="Disordered" evidence="1">
    <location>
        <begin position="50"/>
        <end position="79"/>
    </location>
</feature>
<dbReference type="AlphaFoldDB" id="A0A3R7M5G4"/>
<sequence>MEGNKAAASHYHALGVSPGGSLGGAASVFHVAAACCCRRSVRLALASSATRFSSLSSRSREKDLMGSSFGGQSSPVGSSASWNTNPLVGRISTGASPLVIVADLRVFAPYGCRFFAVRLPAGQAGKEQRE</sequence>
<evidence type="ECO:0000313" key="3">
    <source>
        <dbReference type="Proteomes" id="UP000284403"/>
    </source>
</evidence>
<dbReference type="Proteomes" id="UP000284403">
    <property type="component" value="Unassembled WGS sequence"/>
</dbReference>
<dbReference type="RefSeq" id="XP_029232148.1">
    <property type="nucleotide sequence ID" value="XM_029367748.1"/>
</dbReference>
<gene>
    <name evidence="2" type="ORF">Tco025E_00808</name>
</gene>
<dbReference type="EMBL" id="MKKU01000022">
    <property type="protein sequence ID" value="RNF26942.1"/>
    <property type="molecule type" value="Genomic_DNA"/>
</dbReference>
<keyword evidence="3" id="KW-1185">Reference proteome</keyword>
<reference evidence="2 3" key="1">
    <citation type="journal article" date="2018" name="BMC Genomics">
        <title>Genomic comparison of Trypanosoma conorhini and Trypanosoma rangeli to Trypanosoma cruzi strains of high and low virulence.</title>
        <authorList>
            <person name="Bradwell K.R."/>
            <person name="Koparde V.N."/>
            <person name="Matveyev A.V."/>
            <person name="Serrano M.G."/>
            <person name="Alves J.M."/>
            <person name="Parikh H."/>
            <person name="Huang B."/>
            <person name="Lee V."/>
            <person name="Espinosa-Alvarez O."/>
            <person name="Ortiz P.A."/>
            <person name="Costa-Martins A.G."/>
            <person name="Teixeira M.M."/>
            <person name="Buck G.A."/>
        </authorList>
    </citation>
    <scope>NUCLEOTIDE SEQUENCE [LARGE SCALE GENOMIC DNA]</scope>
    <source>
        <strain evidence="2 3">025E</strain>
    </source>
</reference>
<dbReference type="PROSITE" id="PS51257">
    <property type="entry name" value="PROKAR_LIPOPROTEIN"/>
    <property type="match status" value="1"/>
</dbReference>
<comment type="caution">
    <text evidence="2">The sequence shown here is derived from an EMBL/GenBank/DDBJ whole genome shotgun (WGS) entry which is preliminary data.</text>
</comment>
<evidence type="ECO:0000313" key="2">
    <source>
        <dbReference type="EMBL" id="RNF26942.1"/>
    </source>
</evidence>